<gene>
    <name evidence="2" type="ORF">J437_LFUL010963</name>
</gene>
<evidence type="ECO:0000313" key="3">
    <source>
        <dbReference type="Proteomes" id="UP000792457"/>
    </source>
</evidence>
<dbReference type="AlphaFoldDB" id="A0A8K0KHM8"/>
<feature type="transmembrane region" description="Helical" evidence="1">
    <location>
        <begin position="21"/>
        <end position="45"/>
    </location>
</feature>
<keyword evidence="1" id="KW-0472">Membrane</keyword>
<keyword evidence="1" id="KW-0812">Transmembrane</keyword>
<evidence type="ECO:0000313" key="2">
    <source>
        <dbReference type="EMBL" id="KAG8234116.1"/>
    </source>
</evidence>
<reference evidence="2" key="2">
    <citation type="submission" date="2017-10" db="EMBL/GenBank/DDBJ databases">
        <title>Ladona fulva Genome sequencing and assembly.</title>
        <authorList>
            <person name="Murali S."/>
            <person name="Richards S."/>
            <person name="Bandaranaike D."/>
            <person name="Bellair M."/>
            <person name="Blankenburg K."/>
            <person name="Chao H."/>
            <person name="Dinh H."/>
            <person name="Doddapaneni H."/>
            <person name="Dugan-Rocha S."/>
            <person name="Elkadiri S."/>
            <person name="Gnanaolivu R."/>
            <person name="Hernandez B."/>
            <person name="Skinner E."/>
            <person name="Javaid M."/>
            <person name="Lee S."/>
            <person name="Li M."/>
            <person name="Ming W."/>
            <person name="Munidasa M."/>
            <person name="Muniz J."/>
            <person name="Nguyen L."/>
            <person name="Hughes D."/>
            <person name="Osuji N."/>
            <person name="Pu L.-L."/>
            <person name="Puazo M."/>
            <person name="Qu C."/>
            <person name="Quiroz J."/>
            <person name="Raj R."/>
            <person name="Weissenberger G."/>
            <person name="Xin Y."/>
            <person name="Zou X."/>
            <person name="Han Y."/>
            <person name="Worley K."/>
            <person name="Muzny D."/>
            <person name="Gibbs R."/>
        </authorList>
    </citation>
    <scope>NUCLEOTIDE SEQUENCE</scope>
    <source>
        <strain evidence="2">Sampled in the wild</strain>
    </source>
</reference>
<feature type="transmembrane region" description="Helical" evidence="1">
    <location>
        <begin position="100"/>
        <end position="123"/>
    </location>
</feature>
<keyword evidence="3" id="KW-1185">Reference proteome</keyword>
<protein>
    <submittedName>
        <fullName evidence="2">Uncharacterized protein</fullName>
    </submittedName>
</protein>
<accession>A0A8K0KHM8</accession>
<keyword evidence="1" id="KW-1133">Transmembrane helix</keyword>
<comment type="caution">
    <text evidence="2">The sequence shown here is derived from an EMBL/GenBank/DDBJ whole genome shotgun (WGS) entry which is preliminary data.</text>
</comment>
<organism evidence="2 3">
    <name type="scientific">Ladona fulva</name>
    <name type="common">Scarce chaser dragonfly</name>
    <name type="synonym">Libellula fulva</name>
    <dbReference type="NCBI Taxonomy" id="123851"/>
    <lineage>
        <taxon>Eukaryota</taxon>
        <taxon>Metazoa</taxon>
        <taxon>Ecdysozoa</taxon>
        <taxon>Arthropoda</taxon>
        <taxon>Hexapoda</taxon>
        <taxon>Insecta</taxon>
        <taxon>Pterygota</taxon>
        <taxon>Palaeoptera</taxon>
        <taxon>Odonata</taxon>
        <taxon>Epiprocta</taxon>
        <taxon>Anisoptera</taxon>
        <taxon>Libelluloidea</taxon>
        <taxon>Libellulidae</taxon>
        <taxon>Ladona</taxon>
    </lineage>
</organism>
<feature type="transmembrane region" description="Helical" evidence="1">
    <location>
        <begin position="65"/>
        <end position="88"/>
    </location>
</feature>
<dbReference type="EMBL" id="KZ308780">
    <property type="protein sequence ID" value="KAG8234116.1"/>
    <property type="molecule type" value="Genomic_DNA"/>
</dbReference>
<proteinExistence type="predicted"/>
<name>A0A8K0KHM8_LADFU</name>
<evidence type="ECO:0000256" key="1">
    <source>
        <dbReference type="SAM" id="Phobius"/>
    </source>
</evidence>
<sequence>MVYTLPAKERIRRRFGSSRYIVSKAGITKILAIILLMAAGILFLTENGSRKCRSENDDLVKAPEWFPWLFPLATVASAAISAIIYAAYLLQLAKRSLKVWVILDLTVSMVLIIAALIISILVITSCKPIKTVNYIPGVSENIQRYFL</sequence>
<dbReference type="Proteomes" id="UP000792457">
    <property type="component" value="Unassembled WGS sequence"/>
</dbReference>
<reference evidence="2" key="1">
    <citation type="submission" date="2013-04" db="EMBL/GenBank/DDBJ databases">
        <authorList>
            <person name="Qu J."/>
            <person name="Murali S.C."/>
            <person name="Bandaranaike D."/>
            <person name="Bellair M."/>
            <person name="Blankenburg K."/>
            <person name="Chao H."/>
            <person name="Dinh H."/>
            <person name="Doddapaneni H."/>
            <person name="Downs B."/>
            <person name="Dugan-Rocha S."/>
            <person name="Elkadiri S."/>
            <person name="Gnanaolivu R.D."/>
            <person name="Hernandez B."/>
            <person name="Javaid M."/>
            <person name="Jayaseelan J.C."/>
            <person name="Lee S."/>
            <person name="Li M."/>
            <person name="Ming W."/>
            <person name="Munidasa M."/>
            <person name="Muniz J."/>
            <person name="Nguyen L."/>
            <person name="Ongeri F."/>
            <person name="Osuji N."/>
            <person name="Pu L.-L."/>
            <person name="Puazo M."/>
            <person name="Qu C."/>
            <person name="Quiroz J."/>
            <person name="Raj R."/>
            <person name="Weissenberger G."/>
            <person name="Xin Y."/>
            <person name="Zou X."/>
            <person name="Han Y."/>
            <person name="Richards S."/>
            <person name="Worley K."/>
            <person name="Muzny D."/>
            <person name="Gibbs R."/>
        </authorList>
    </citation>
    <scope>NUCLEOTIDE SEQUENCE</scope>
    <source>
        <strain evidence="2">Sampled in the wild</strain>
    </source>
</reference>